<evidence type="ECO:0000256" key="7">
    <source>
        <dbReference type="ARBA" id="ARBA00047943"/>
    </source>
</evidence>
<dbReference type="PANTHER" id="PTHR43675:SF8">
    <property type="entry name" value="ARSENITE METHYLTRANSFERASE"/>
    <property type="match status" value="1"/>
</dbReference>
<keyword evidence="1" id="KW-0808">Transferase</keyword>
<dbReference type="EC" id="2.1.1.137" evidence="4"/>
<sequence length="240" mass="27675">MSLEKADLEYFDRGKIENPRFWSRLGGEPSFEGLKVLDVGCGHGSICVDVGSKGAKKVFGIDTNERLIKFAKKNVLQNYAHLKNNLDFRCCDISDLPEDEFDIILSKASFEHILNLDKVLHEMKKKLKTGEKMYIGFGPLYTSPYGDHGRIKAVFHWSIPWGHLIFPESYLIKKLNKHRREKITSIYDLGLNKLSLAEYKTLFCNSGLHVSYFRVNVSNNSISRLFSLIRRIPFLEEYFS</sequence>
<gene>
    <name evidence="10" type="ORF">S06H3_48482</name>
</gene>
<dbReference type="EMBL" id="BARV01030529">
    <property type="protein sequence ID" value="GAI42403.1"/>
    <property type="molecule type" value="Genomic_DNA"/>
</dbReference>
<dbReference type="PANTHER" id="PTHR43675">
    <property type="entry name" value="ARSENITE METHYLTRANSFERASE"/>
    <property type="match status" value="1"/>
</dbReference>
<comment type="catalytic activity">
    <reaction evidence="8">
        <text>arsenic triglutathione + 3 [thioredoxin]-dithiol + 3 S-adenosyl-L-methionine = trimethylarsine + 3 [thioredoxin]-disulfide + 3 glutathione + 3 S-adenosyl-L-homocysteine + 3 H(+)</text>
        <dbReference type="Rhea" id="RHEA:69432"/>
        <dbReference type="Rhea" id="RHEA-COMP:10698"/>
        <dbReference type="Rhea" id="RHEA-COMP:10700"/>
        <dbReference type="ChEBI" id="CHEBI:15378"/>
        <dbReference type="ChEBI" id="CHEBI:27130"/>
        <dbReference type="ChEBI" id="CHEBI:29950"/>
        <dbReference type="ChEBI" id="CHEBI:50058"/>
        <dbReference type="ChEBI" id="CHEBI:57856"/>
        <dbReference type="ChEBI" id="CHEBI:57925"/>
        <dbReference type="ChEBI" id="CHEBI:59789"/>
        <dbReference type="ChEBI" id="CHEBI:183640"/>
        <dbReference type="EC" id="2.1.1.137"/>
    </reaction>
</comment>
<evidence type="ECO:0000256" key="4">
    <source>
        <dbReference type="ARBA" id="ARBA00034521"/>
    </source>
</evidence>
<comment type="similarity">
    <text evidence="3">Belongs to the methyltransferase superfamily. Arsenite methyltransferase family.</text>
</comment>
<proteinExistence type="inferred from homology"/>
<dbReference type="InterPro" id="IPR025714">
    <property type="entry name" value="Methyltranfer_dom"/>
</dbReference>
<dbReference type="InterPro" id="IPR026669">
    <property type="entry name" value="Arsenite_MeTrfase-like"/>
</dbReference>
<dbReference type="Gene3D" id="3.40.50.150">
    <property type="entry name" value="Vaccinia Virus protein VP39"/>
    <property type="match status" value="1"/>
</dbReference>
<evidence type="ECO:0000313" key="10">
    <source>
        <dbReference type="EMBL" id="GAI42403.1"/>
    </source>
</evidence>
<evidence type="ECO:0000256" key="2">
    <source>
        <dbReference type="ARBA" id="ARBA00022691"/>
    </source>
</evidence>
<comment type="caution">
    <text evidence="10">The sequence shown here is derived from an EMBL/GenBank/DDBJ whole genome shotgun (WGS) entry which is preliminary data.</text>
</comment>
<reference evidence="10" key="1">
    <citation type="journal article" date="2014" name="Front. Microbiol.">
        <title>High frequency of phylogenetically diverse reductive dehalogenase-homologous genes in deep subseafloor sedimentary metagenomes.</title>
        <authorList>
            <person name="Kawai M."/>
            <person name="Futagami T."/>
            <person name="Toyoda A."/>
            <person name="Takaki Y."/>
            <person name="Nishi S."/>
            <person name="Hori S."/>
            <person name="Arai W."/>
            <person name="Tsubouchi T."/>
            <person name="Morono Y."/>
            <person name="Uchiyama I."/>
            <person name="Ito T."/>
            <person name="Fujiyama A."/>
            <person name="Inagaki F."/>
            <person name="Takami H."/>
        </authorList>
    </citation>
    <scope>NUCLEOTIDE SEQUENCE</scope>
    <source>
        <strain evidence="10">Expedition CK06-06</strain>
    </source>
</reference>
<feature type="non-terminal residue" evidence="10">
    <location>
        <position position="240"/>
    </location>
</feature>
<comment type="catalytic activity">
    <reaction evidence="6">
        <text>arsenic triglutathione + [thioredoxin]-dithiol + S-adenosyl-L-methionine + 2 H2O = methylarsonous acid + [thioredoxin]-disulfide + 3 glutathione + S-adenosyl-L-homocysteine + H(+)</text>
        <dbReference type="Rhea" id="RHEA:69460"/>
        <dbReference type="Rhea" id="RHEA-COMP:10698"/>
        <dbReference type="Rhea" id="RHEA-COMP:10700"/>
        <dbReference type="ChEBI" id="CHEBI:15377"/>
        <dbReference type="ChEBI" id="CHEBI:15378"/>
        <dbReference type="ChEBI" id="CHEBI:17826"/>
        <dbReference type="ChEBI" id="CHEBI:29950"/>
        <dbReference type="ChEBI" id="CHEBI:50058"/>
        <dbReference type="ChEBI" id="CHEBI:57856"/>
        <dbReference type="ChEBI" id="CHEBI:57925"/>
        <dbReference type="ChEBI" id="CHEBI:59789"/>
        <dbReference type="ChEBI" id="CHEBI:183640"/>
        <dbReference type="EC" id="2.1.1.137"/>
    </reaction>
</comment>
<dbReference type="SUPFAM" id="SSF53335">
    <property type="entry name" value="S-adenosyl-L-methionine-dependent methyltransferases"/>
    <property type="match status" value="1"/>
</dbReference>
<organism evidence="10">
    <name type="scientific">marine sediment metagenome</name>
    <dbReference type="NCBI Taxonomy" id="412755"/>
    <lineage>
        <taxon>unclassified sequences</taxon>
        <taxon>metagenomes</taxon>
        <taxon>ecological metagenomes</taxon>
    </lineage>
</organism>
<evidence type="ECO:0000256" key="5">
    <source>
        <dbReference type="ARBA" id="ARBA00034545"/>
    </source>
</evidence>
<protein>
    <recommendedName>
        <fullName evidence="5">Arsenite methyltransferase</fullName>
        <ecNumber evidence="4">2.1.1.137</ecNumber>
    </recommendedName>
</protein>
<evidence type="ECO:0000256" key="3">
    <source>
        <dbReference type="ARBA" id="ARBA00034487"/>
    </source>
</evidence>
<evidence type="ECO:0000256" key="1">
    <source>
        <dbReference type="ARBA" id="ARBA00022679"/>
    </source>
</evidence>
<dbReference type="Pfam" id="PF13847">
    <property type="entry name" value="Methyltransf_31"/>
    <property type="match status" value="1"/>
</dbReference>
<name>X1NFL8_9ZZZZ</name>
<dbReference type="AlphaFoldDB" id="X1NFL8"/>
<feature type="domain" description="Methyltransferase" evidence="9">
    <location>
        <begin position="32"/>
        <end position="135"/>
    </location>
</feature>
<keyword evidence="2" id="KW-0949">S-adenosyl-L-methionine</keyword>
<dbReference type="CDD" id="cd02440">
    <property type="entry name" value="AdoMet_MTases"/>
    <property type="match status" value="1"/>
</dbReference>
<evidence type="ECO:0000256" key="6">
    <source>
        <dbReference type="ARBA" id="ARBA00047941"/>
    </source>
</evidence>
<dbReference type="InterPro" id="IPR029063">
    <property type="entry name" value="SAM-dependent_MTases_sf"/>
</dbReference>
<dbReference type="GO" id="GO:0030791">
    <property type="term" value="F:arsenite methyltransferase activity"/>
    <property type="evidence" value="ECO:0007669"/>
    <property type="project" value="UniProtKB-EC"/>
</dbReference>
<accession>X1NFL8</accession>
<evidence type="ECO:0000259" key="9">
    <source>
        <dbReference type="Pfam" id="PF13847"/>
    </source>
</evidence>
<comment type="catalytic activity">
    <reaction evidence="7">
        <text>arsenic triglutathione + 2 [thioredoxin]-dithiol + 2 S-adenosyl-L-methionine + H2O = dimethylarsinous acid + 2 [thioredoxin]-disulfide + 3 glutathione + 2 S-adenosyl-L-homocysteine + 2 H(+)</text>
        <dbReference type="Rhea" id="RHEA:69464"/>
        <dbReference type="Rhea" id="RHEA-COMP:10698"/>
        <dbReference type="Rhea" id="RHEA-COMP:10700"/>
        <dbReference type="ChEBI" id="CHEBI:15377"/>
        <dbReference type="ChEBI" id="CHEBI:15378"/>
        <dbReference type="ChEBI" id="CHEBI:23808"/>
        <dbReference type="ChEBI" id="CHEBI:29950"/>
        <dbReference type="ChEBI" id="CHEBI:50058"/>
        <dbReference type="ChEBI" id="CHEBI:57856"/>
        <dbReference type="ChEBI" id="CHEBI:57925"/>
        <dbReference type="ChEBI" id="CHEBI:59789"/>
        <dbReference type="ChEBI" id="CHEBI:183640"/>
        <dbReference type="EC" id="2.1.1.137"/>
    </reaction>
</comment>
<evidence type="ECO:0000256" key="8">
    <source>
        <dbReference type="ARBA" id="ARBA00048428"/>
    </source>
</evidence>